<evidence type="ECO:0000256" key="5">
    <source>
        <dbReference type="ARBA" id="ARBA00049429"/>
    </source>
</evidence>
<evidence type="ECO:0000256" key="1">
    <source>
        <dbReference type="ARBA" id="ARBA00005213"/>
    </source>
</evidence>
<dbReference type="PANTHER" id="PTHR47271">
    <property type="entry name" value="ARGININE DEIMINASE"/>
    <property type="match status" value="1"/>
</dbReference>
<dbReference type="OrthoDB" id="9807502at2"/>
<feature type="active site" description="Amidino-cysteine intermediate" evidence="6 7">
    <location>
        <position position="400"/>
    </location>
</feature>
<dbReference type="GO" id="GO:0005737">
    <property type="term" value="C:cytoplasm"/>
    <property type="evidence" value="ECO:0007669"/>
    <property type="project" value="UniProtKB-SubCell"/>
</dbReference>
<comment type="pathway">
    <text evidence="1 6">Amino-acid degradation; L-arginine degradation via ADI pathway; carbamoyl phosphate from L-arginine: step 1/2.</text>
</comment>
<evidence type="ECO:0000256" key="7">
    <source>
        <dbReference type="PIRSR" id="PIRSR006356-1"/>
    </source>
</evidence>
<evidence type="ECO:0000256" key="2">
    <source>
        <dbReference type="ARBA" id="ARBA00010206"/>
    </source>
</evidence>
<comment type="caution">
    <text evidence="8">The sequence shown here is derived from an EMBL/GenBank/DDBJ whole genome shotgun (WGS) entry which is preliminary data.</text>
</comment>
<comment type="catalytic activity">
    <reaction evidence="5 6">
        <text>L-arginine + H2O = L-citrulline + NH4(+)</text>
        <dbReference type="Rhea" id="RHEA:19597"/>
        <dbReference type="ChEBI" id="CHEBI:15377"/>
        <dbReference type="ChEBI" id="CHEBI:28938"/>
        <dbReference type="ChEBI" id="CHEBI:32682"/>
        <dbReference type="ChEBI" id="CHEBI:57743"/>
        <dbReference type="EC" id="3.5.3.6"/>
    </reaction>
</comment>
<dbReference type="GO" id="GO:0019546">
    <property type="term" value="P:L-arginine deiminase pathway"/>
    <property type="evidence" value="ECO:0007669"/>
    <property type="project" value="UniProtKB-UniRule"/>
</dbReference>
<dbReference type="GO" id="GO:0016990">
    <property type="term" value="F:arginine deiminase activity"/>
    <property type="evidence" value="ECO:0007669"/>
    <property type="project" value="UniProtKB-UniRule"/>
</dbReference>
<dbReference type="Gene3D" id="3.75.10.10">
    <property type="entry name" value="L-arginine/glycine Amidinotransferase, Chain A"/>
    <property type="match status" value="1"/>
</dbReference>
<keyword evidence="6" id="KW-0963">Cytoplasm</keyword>
<dbReference type="InterPro" id="IPR003876">
    <property type="entry name" value="Arg_deiminase"/>
</dbReference>
<dbReference type="UniPathway" id="UPA00254">
    <property type="reaction ID" value="UER00364"/>
</dbReference>
<evidence type="ECO:0000313" key="8">
    <source>
        <dbReference type="EMBL" id="KGP72649.1"/>
    </source>
</evidence>
<name>A0A0A2TAQ9_9BACI</name>
<evidence type="ECO:0000256" key="3">
    <source>
        <dbReference type="ARBA" id="ARBA00022503"/>
    </source>
</evidence>
<proteinExistence type="inferred from homology"/>
<dbReference type="AlphaFoldDB" id="A0A0A2TAQ9"/>
<keyword evidence="9" id="KW-1185">Reference proteome</keyword>
<dbReference type="EMBL" id="AVBF01000026">
    <property type="protein sequence ID" value="KGP72649.1"/>
    <property type="molecule type" value="Genomic_DNA"/>
</dbReference>
<dbReference type="Proteomes" id="UP000030147">
    <property type="component" value="Unassembled WGS sequence"/>
</dbReference>
<dbReference type="Gene3D" id="1.10.3930.10">
    <property type="entry name" value="Arginine deiminase"/>
    <property type="match status" value="1"/>
</dbReference>
<dbReference type="HAMAP" id="MF_00242">
    <property type="entry name" value="Arg_deiminase"/>
    <property type="match status" value="1"/>
</dbReference>
<dbReference type="PIRSF" id="PIRSF006356">
    <property type="entry name" value="Arg_deiminase"/>
    <property type="match status" value="1"/>
</dbReference>
<dbReference type="SUPFAM" id="SSF55909">
    <property type="entry name" value="Pentein"/>
    <property type="match status" value="1"/>
</dbReference>
<evidence type="ECO:0000256" key="4">
    <source>
        <dbReference type="ARBA" id="ARBA00022801"/>
    </source>
</evidence>
<sequence>MKYPLHVTSEIGELKTVILHRPGREVENLTPEYLHRLLFDDIPFLPAIQKEHDYFANALRNQGVEVLYLERLLEESLHSKAIQEQFVDQILEESKSNINGARHNVKEYLLHGSVQDLVEKVMSGVLKTDIEQEKKVHLYELMADHYPFYLDPMPNLYFTRDPAAVIGKGISINKMNEGARERESIFMDYIMKYHPRFAKHNIPTWFTRDSKFSMEGGDQLILNKHTVAVGVSSRSTPQAIEKMAINLFKHQKEITKVVAVEIPKSRAFMHLDTVFTMVDYDKFTIHPAIEGPDGDMRIFILEKGEEENRVTIKQRNNLAETLKEVLELKDIVLIPCGGGDPIAAAREQWNDGSNTLAIAPGVVMTYDRNYVSNKLLRQHGLEVIEIPSSELSRGRGGPRCMSMPVYREDI</sequence>
<keyword evidence="3 6" id="KW-0056">Arginine metabolism</keyword>
<accession>A0A0A2TAQ9</accession>
<gene>
    <name evidence="6" type="primary">arcA</name>
    <name evidence="8" type="ORF">N782_11345</name>
</gene>
<comment type="subcellular location">
    <subcellularLocation>
        <location evidence="6">Cytoplasm</location>
    </subcellularLocation>
</comment>
<dbReference type="NCBIfam" id="NF002381">
    <property type="entry name" value="PRK01388.1"/>
    <property type="match status" value="1"/>
</dbReference>
<dbReference type="PANTHER" id="PTHR47271:SF2">
    <property type="entry name" value="ARGININE DEIMINASE"/>
    <property type="match status" value="1"/>
</dbReference>
<comment type="similarity">
    <text evidence="2 6">Belongs to the arginine deiminase family.</text>
</comment>
<evidence type="ECO:0000313" key="9">
    <source>
        <dbReference type="Proteomes" id="UP000030147"/>
    </source>
</evidence>
<dbReference type="eggNOG" id="COG2235">
    <property type="taxonomic scope" value="Bacteria"/>
</dbReference>
<dbReference type="RefSeq" id="WP_036819430.1">
    <property type="nucleotide sequence ID" value="NZ_AVBF01000026.1"/>
</dbReference>
<dbReference type="NCBIfam" id="TIGR01078">
    <property type="entry name" value="arcA"/>
    <property type="match status" value="1"/>
</dbReference>
<dbReference type="PRINTS" id="PR01466">
    <property type="entry name" value="ARGDEIMINASE"/>
</dbReference>
<reference evidence="8 9" key="1">
    <citation type="journal article" date="2015" name="Stand. Genomic Sci.">
        <title>High quality draft genome sequence of the moderately halophilic bacterium Pontibacillus yanchengensis Y32(T) and comparison among Pontibacillus genomes.</title>
        <authorList>
            <person name="Huang J."/>
            <person name="Qiao Z.X."/>
            <person name="Tang J.W."/>
            <person name="Wang G."/>
        </authorList>
    </citation>
    <scope>NUCLEOTIDE SEQUENCE [LARGE SCALE GENOMIC DNA]</scope>
    <source>
        <strain evidence="8 9">Y32</strain>
    </source>
</reference>
<dbReference type="Pfam" id="PF02274">
    <property type="entry name" value="ADI"/>
    <property type="match status" value="1"/>
</dbReference>
<dbReference type="STRING" id="1385514.N782_11345"/>
<evidence type="ECO:0000256" key="6">
    <source>
        <dbReference type="HAMAP-Rule" id="MF_00242"/>
    </source>
</evidence>
<organism evidence="8 9">
    <name type="scientific">Pontibacillus yanchengensis Y32</name>
    <dbReference type="NCBI Taxonomy" id="1385514"/>
    <lineage>
        <taxon>Bacteria</taxon>
        <taxon>Bacillati</taxon>
        <taxon>Bacillota</taxon>
        <taxon>Bacilli</taxon>
        <taxon>Bacillales</taxon>
        <taxon>Bacillaceae</taxon>
        <taxon>Pontibacillus</taxon>
    </lineage>
</organism>
<dbReference type="EC" id="3.5.3.6" evidence="6"/>
<keyword evidence="4 6" id="KW-0378">Hydrolase</keyword>
<protein>
    <recommendedName>
        <fullName evidence="6">Arginine deiminase</fullName>
        <shortName evidence="6">ADI</shortName>
        <ecNumber evidence="6">3.5.3.6</ecNumber>
    </recommendedName>
    <alternativeName>
        <fullName evidence="6">Arginine dihydrolase</fullName>
        <shortName evidence="6">AD</shortName>
    </alternativeName>
</protein>